<dbReference type="PANTHER" id="PTHR34853">
    <property type="match status" value="1"/>
</dbReference>
<proteinExistence type="predicted"/>
<dbReference type="GO" id="GO:0016042">
    <property type="term" value="P:lipid catabolic process"/>
    <property type="evidence" value="ECO:0007669"/>
    <property type="project" value="InterPro"/>
</dbReference>
<organism evidence="3 4">
    <name type="scientific">Allosaccharopolyspora coralli</name>
    <dbReference type="NCBI Taxonomy" id="2665642"/>
    <lineage>
        <taxon>Bacteria</taxon>
        <taxon>Bacillati</taxon>
        <taxon>Actinomycetota</taxon>
        <taxon>Actinomycetes</taxon>
        <taxon>Pseudonocardiales</taxon>
        <taxon>Pseudonocardiaceae</taxon>
        <taxon>Allosaccharopolyspora</taxon>
    </lineage>
</organism>
<dbReference type="KEGG" id="sace:GIY23_17135"/>
<dbReference type="InterPro" id="IPR029058">
    <property type="entry name" value="AB_hydrolase_fold"/>
</dbReference>
<sequence length="432" mass="45239">MRVSPPRRVGITLLAVAIGAVFATGAPSGASAAERPPFYEPPAELPVADGDVVRAEPSEFFLDPLKTVEVDANVQRVMYKSTDRTGAPIAVTGTVITPHGEWTGAGERPVVGLAPGTQGLADRCAPSIRLAAGTEYEGVTIRALLAKGYTVAITDYDGLGTPDVHTYVNREVTGNAVLDMVRAAQRLPEAGVPDDGPVGLYGYSQGGGATAAAAELAATYAPELDIEGVVAGAVPAELGNVAHHLDGGPYAGLLGFAVVGLAEGYDLDLDRYLNDEGRQYAAELKDGCVEDAVGYPFVQSESVTADGRPITDYLDEAPFRDIVAEQRIGNRTPETPVLLTHSKLDDIIPFDQGETLAADWCARGADVQFAPNLGPTHVGGLVAAFPRSVNWLQDRFAGAGSTPNCGEPAPVDPAIPYDENRPLLEQFPVQPS</sequence>
<feature type="signal peptide" evidence="2">
    <location>
        <begin position="1"/>
        <end position="32"/>
    </location>
</feature>
<reference evidence="4" key="1">
    <citation type="submission" date="2019-11" db="EMBL/GenBank/DDBJ databases">
        <title>The complete genome sequence of Saccharopolyspora sp. E2A.</title>
        <authorList>
            <person name="Zhang G."/>
        </authorList>
    </citation>
    <scope>NUCLEOTIDE SEQUENCE [LARGE SCALE GENOMIC DNA]</scope>
    <source>
        <strain evidence="4">E2A</strain>
    </source>
</reference>
<protein>
    <submittedName>
        <fullName evidence="3">Lipase</fullName>
    </submittedName>
</protein>
<evidence type="ECO:0000313" key="4">
    <source>
        <dbReference type="Proteomes" id="UP000371041"/>
    </source>
</evidence>
<dbReference type="EMBL" id="CP045929">
    <property type="protein sequence ID" value="QGK71015.1"/>
    <property type="molecule type" value="Genomic_DNA"/>
</dbReference>
<feature type="region of interest" description="Disordered" evidence="1">
    <location>
        <begin position="400"/>
        <end position="421"/>
    </location>
</feature>
<keyword evidence="4" id="KW-1185">Reference proteome</keyword>
<dbReference type="AlphaFoldDB" id="A0A5Q3QHM4"/>
<dbReference type="Gene3D" id="1.10.260.130">
    <property type="match status" value="1"/>
</dbReference>
<accession>A0A5Q3QHM4</accession>
<dbReference type="Gene3D" id="3.40.50.1820">
    <property type="entry name" value="alpha/beta hydrolase"/>
    <property type="match status" value="1"/>
</dbReference>
<dbReference type="Proteomes" id="UP000371041">
    <property type="component" value="Chromosome"/>
</dbReference>
<gene>
    <name evidence="3" type="ORF">GIY23_17135</name>
</gene>
<dbReference type="InterPro" id="IPR005152">
    <property type="entry name" value="Lipase_secreted"/>
</dbReference>
<evidence type="ECO:0000256" key="1">
    <source>
        <dbReference type="SAM" id="MobiDB-lite"/>
    </source>
</evidence>
<evidence type="ECO:0000313" key="3">
    <source>
        <dbReference type="EMBL" id="QGK71015.1"/>
    </source>
</evidence>
<dbReference type="GO" id="GO:0004806">
    <property type="term" value="F:triacylglycerol lipase activity"/>
    <property type="evidence" value="ECO:0007669"/>
    <property type="project" value="InterPro"/>
</dbReference>
<name>A0A5Q3QHM4_9PSEU</name>
<feature type="chain" id="PRO_5024308533" evidence="2">
    <location>
        <begin position="33"/>
        <end position="432"/>
    </location>
</feature>
<dbReference type="PANTHER" id="PTHR34853:SF1">
    <property type="entry name" value="LIPASE 5"/>
    <property type="match status" value="1"/>
</dbReference>
<dbReference type="RefSeq" id="WP_154077592.1">
    <property type="nucleotide sequence ID" value="NZ_CP045929.1"/>
</dbReference>
<keyword evidence="2" id="KW-0732">Signal</keyword>
<dbReference type="SUPFAM" id="SSF53474">
    <property type="entry name" value="alpha/beta-Hydrolases"/>
    <property type="match status" value="1"/>
</dbReference>
<evidence type="ECO:0000256" key="2">
    <source>
        <dbReference type="SAM" id="SignalP"/>
    </source>
</evidence>
<dbReference type="Pfam" id="PF03583">
    <property type="entry name" value="LIP"/>
    <property type="match status" value="1"/>
</dbReference>
<dbReference type="PIRSF" id="PIRSF029171">
    <property type="entry name" value="Esterase_LipA"/>
    <property type="match status" value="1"/>
</dbReference>